<evidence type="ECO:0000313" key="7">
    <source>
        <dbReference type="EMBL" id="NHE59815.1"/>
    </source>
</evidence>
<feature type="transmembrane region" description="Helical" evidence="6">
    <location>
        <begin position="153"/>
        <end position="174"/>
    </location>
</feature>
<evidence type="ECO:0000256" key="4">
    <source>
        <dbReference type="ARBA" id="ARBA00022989"/>
    </source>
</evidence>
<comment type="similarity">
    <text evidence="2">Belongs to the TerC family.</text>
</comment>
<feature type="transmembrane region" description="Helical" evidence="6">
    <location>
        <begin position="46"/>
        <end position="69"/>
    </location>
</feature>
<feature type="transmembrane region" description="Helical" evidence="6">
    <location>
        <begin position="127"/>
        <end position="147"/>
    </location>
</feature>
<evidence type="ECO:0000256" key="3">
    <source>
        <dbReference type="ARBA" id="ARBA00022692"/>
    </source>
</evidence>
<name>A0ABX0HER5_9BACT</name>
<accession>A0ABX0HER5</accession>
<proteinExistence type="inferred from homology"/>
<evidence type="ECO:0000256" key="5">
    <source>
        <dbReference type="ARBA" id="ARBA00023136"/>
    </source>
</evidence>
<dbReference type="InterPro" id="IPR005496">
    <property type="entry name" value="Integral_membrane_TerC"/>
</dbReference>
<protein>
    <submittedName>
        <fullName evidence="7">TerC family protein</fullName>
    </submittedName>
</protein>
<keyword evidence="5 6" id="KW-0472">Membrane</keyword>
<evidence type="ECO:0000256" key="2">
    <source>
        <dbReference type="ARBA" id="ARBA00007511"/>
    </source>
</evidence>
<dbReference type="Pfam" id="PF03741">
    <property type="entry name" value="TerC"/>
    <property type="match status" value="1"/>
</dbReference>
<organism evidence="7 8">
    <name type="scientific">Cyclobacterium plantarum</name>
    <dbReference type="NCBI Taxonomy" id="2716263"/>
    <lineage>
        <taxon>Bacteria</taxon>
        <taxon>Pseudomonadati</taxon>
        <taxon>Bacteroidota</taxon>
        <taxon>Cytophagia</taxon>
        <taxon>Cytophagales</taxon>
        <taxon>Cyclobacteriaceae</taxon>
        <taxon>Cyclobacterium</taxon>
    </lineage>
</organism>
<dbReference type="EMBL" id="JAANYN010000017">
    <property type="protein sequence ID" value="NHE59815.1"/>
    <property type="molecule type" value="Genomic_DNA"/>
</dbReference>
<comment type="caution">
    <text evidence="7">The sequence shown here is derived from an EMBL/GenBank/DDBJ whole genome shotgun (WGS) entry which is preliminary data.</text>
</comment>
<dbReference type="PANTHER" id="PTHR30238">
    <property type="entry name" value="MEMBRANE BOUND PREDICTED REDOX MODULATOR"/>
    <property type="match status" value="1"/>
</dbReference>
<gene>
    <name evidence="7" type="ORF">G9Q97_23670</name>
</gene>
<dbReference type="Proteomes" id="UP000649799">
    <property type="component" value="Unassembled WGS sequence"/>
</dbReference>
<keyword evidence="8" id="KW-1185">Reference proteome</keyword>
<keyword evidence="3 6" id="KW-0812">Transmembrane</keyword>
<evidence type="ECO:0000256" key="1">
    <source>
        <dbReference type="ARBA" id="ARBA00004141"/>
    </source>
</evidence>
<feature type="transmembrane region" description="Helical" evidence="6">
    <location>
        <begin position="212"/>
        <end position="230"/>
    </location>
</feature>
<dbReference type="RefSeq" id="WP_166151580.1">
    <property type="nucleotide sequence ID" value="NZ_JAANYN010000017.1"/>
</dbReference>
<feature type="transmembrane region" description="Helical" evidence="6">
    <location>
        <begin position="186"/>
        <end position="206"/>
    </location>
</feature>
<evidence type="ECO:0000256" key="6">
    <source>
        <dbReference type="SAM" id="Phobius"/>
    </source>
</evidence>
<evidence type="ECO:0000313" key="8">
    <source>
        <dbReference type="Proteomes" id="UP000649799"/>
    </source>
</evidence>
<feature type="transmembrane region" description="Helical" evidence="6">
    <location>
        <begin position="12"/>
        <end position="34"/>
    </location>
</feature>
<reference evidence="7 8" key="1">
    <citation type="submission" date="2020-03" db="EMBL/GenBank/DDBJ databases">
        <title>Cyclobacterium plantarum sp. nov., a marine bacterium isolated from a coastal-marine wetland.</title>
        <authorList>
            <person name="Sanchez-Porro C."/>
            <person name="Ventosa A."/>
            <person name="Amoozegar M."/>
        </authorList>
    </citation>
    <scope>NUCLEOTIDE SEQUENCE [LARGE SCALE GENOMIC DNA]</scope>
    <source>
        <strain evidence="7 8">GBPx2</strain>
    </source>
</reference>
<comment type="subcellular location">
    <subcellularLocation>
        <location evidence="1">Membrane</location>
        <topology evidence="1">Multi-pass membrane protein</topology>
    </subcellularLocation>
</comment>
<keyword evidence="4 6" id="KW-1133">Transmembrane helix</keyword>
<sequence>MEIFLLTETWIALLTLTFLEIILGVDNIIFISIISNKLPKNQQAKARNLGLGFALLFRISLLLGISFIIQFTQPLISIFGFDLSGKDLILALGGLFLLFKSTMEIHHKMEGKAEEVKPNSAKQISGVIFQIILLDIIFSFDSILTAVGLVDEIILMIIAVVVALGIMMAFAGSISRFVNKNPTLQVLALSFLILIGFMLLVEGFHIEVPKGYIYFAVFFSLGTELVNMRIRRKADKRKVKLNPRIIEKEVK</sequence>
<feature type="transmembrane region" description="Helical" evidence="6">
    <location>
        <begin position="75"/>
        <end position="99"/>
    </location>
</feature>
<dbReference type="PANTHER" id="PTHR30238:SF4">
    <property type="entry name" value="SLL1022 PROTEIN"/>
    <property type="match status" value="1"/>
</dbReference>